<dbReference type="InterPro" id="IPR032466">
    <property type="entry name" value="Metal_Hydrolase"/>
</dbReference>
<dbReference type="KEGG" id="sap:Sulac_2316"/>
<dbReference type="Proteomes" id="UP000005439">
    <property type="component" value="Chromosome"/>
</dbReference>
<dbReference type="GO" id="GO:0035888">
    <property type="term" value="F:isoguanine deaminase activity"/>
    <property type="evidence" value="ECO:0007669"/>
    <property type="project" value="TreeGrafter"/>
</dbReference>
<dbReference type="CDD" id="cd01293">
    <property type="entry name" value="Bact_CD"/>
    <property type="match status" value="1"/>
</dbReference>
<dbReference type="Pfam" id="PF07969">
    <property type="entry name" value="Amidohydro_3"/>
    <property type="match status" value="1"/>
</dbReference>
<keyword evidence="2 4" id="KW-0378">Hydrolase</keyword>
<reference evidence="5" key="1">
    <citation type="submission" date="2011-12" db="EMBL/GenBank/DDBJ databases">
        <title>The complete genome of chromosome of Sulfobacillus acidophilus DSM 10332.</title>
        <authorList>
            <person name="Lucas S."/>
            <person name="Han J."/>
            <person name="Lapidus A."/>
            <person name="Bruce D."/>
            <person name="Goodwin L."/>
            <person name="Pitluck S."/>
            <person name="Peters L."/>
            <person name="Kyrpides N."/>
            <person name="Mavromatis K."/>
            <person name="Ivanova N."/>
            <person name="Mikhailova N."/>
            <person name="Chertkov O."/>
            <person name="Saunders E."/>
            <person name="Detter J.C."/>
            <person name="Tapia R."/>
            <person name="Han C."/>
            <person name="Land M."/>
            <person name="Hauser L."/>
            <person name="Markowitz V."/>
            <person name="Cheng J.-F."/>
            <person name="Hugenholtz P."/>
            <person name="Woyke T."/>
            <person name="Wu D."/>
            <person name="Pukall R."/>
            <person name="Gehrich-Schroeter G."/>
            <person name="Schneider S."/>
            <person name="Klenk H.-P."/>
            <person name="Eisen J.A."/>
        </authorList>
    </citation>
    <scope>NUCLEOTIDE SEQUENCE [LARGE SCALE GENOMIC DNA]</scope>
    <source>
        <strain evidence="5">ATCC 700253 / DSM 10332 / NAL</strain>
    </source>
</reference>
<name>G8TUR0_SULAD</name>
<evidence type="ECO:0000313" key="4">
    <source>
        <dbReference type="EMBL" id="AEW05784.1"/>
    </source>
</evidence>
<evidence type="ECO:0000313" key="5">
    <source>
        <dbReference type="Proteomes" id="UP000005439"/>
    </source>
</evidence>
<feature type="domain" description="Amidohydrolase 3" evidence="3">
    <location>
        <begin position="42"/>
        <end position="400"/>
    </location>
</feature>
<evidence type="ECO:0000256" key="2">
    <source>
        <dbReference type="ARBA" id="ARBA00022801"/>
    </source>
</evidence>
<evidence type="ECO:0000259" key="3">
    <source>
        <dbReference type="Pfam" id="PF07969"/>
    </source>
</evidence>
<dbReference type="GO" id="GO:0046872">
    <property type="term" value="F:metal ion binding"/>
    <property type="evidence" value="ECO:0007669"/>
    <property type="project" value="UniProtKB-KW"/>
</dbReference>
<dbReference type="EC" id="3.5.4.1" evidence="4"/>
<dbReference type="Gene3D" id="3.20.20.140">
    <property type="entry name" value="Metal-dependent hydrolases"/>
    <property type="match status" value="1"/>
</dbReference>
<dbReference type="NCBIfam" id="NF006685">
    <property type="entry name" value="PRK09230.1"/>
    <property type="match status" value="1"/>
</dbReference>
<dbReference type="Gene3D" id="2.30.40.10">
    <property type="entry name" value="Urease, subunit C, domain 1"/>
    <property type="match status" value="1"/>
</dbReference>
<accession>G8TUR0</accession>
<dbReference type="NCBIfam" id="NF005748">
    <property type="entry name" value="PRK07572.1"/>
    <property type="match status" value="1"/>
</dbReference>
<reference evidence="4 5" key="2">
    <citation type="journal article" date="2012" name="Stand. Genomic Sci.">
        <title>Complete genome sequence of the moderately thermophilic mineral-sulfide-oxidizing firmicute Sulfobacillus acidophilus type strain (NAL(T)).</title>
        <authorList>
            <person name="Anderson I."/>
            <person name="Chertkov O."/>
            <person name="Chen A."/>
            <person name="Saunders E."/>
            <person name="Lapidus A."/>
            <person name="Nolan M."/>
            <person name="Lucas S."/>
            <person name="Hammon N."/>
            <person name="Deshpande S."/>
            <person name="Cheng J.F."/>
            <person name="Han C."/>
            <person name="Tapia R."/>
            <person name="Goodwin L.A."/>
            <person name="Pitluck S."/>
            <person name="Liolios K."/>
            <person name="Pagani I."/>
            <person name="Ivanova N."/>
            <person name="Mikhailova N."/>
            <person name="Pati A."/>
            <person name="Palaniappan K."/>
            <person name="Land M."/>
            <person name="Pan C."/>
            <person name="Rohde M."/>
            <person name="Pukall R."/>
            <person name="Goker M."/>
            <person name="Detter J.C."/>
            <person name="Woyke T."/>
            <person name="Bristow J."/>
            <person name="Eisen J.A."/>
            <person name="Markowitz V."/>
            <person name="Hugenholtz P."/>
            <person name="Kyrpides N.C."/>
            <person name="Klenk H.P."/>
            <person name="Mavromatis K."/>
        </authorList>
    </citation>
    <scope>NUCLEOTIDE SEQUENCE [LARGE SCALE GENOMIC DNA]</scope>
    <source>
        <strain evidence="5">ATCC 700253 / DSM 10332 / NAL</strain>
    </source>
</reference>
<keyword evidence="5" id="KW-1185">Reference proteome</keyword>
<dbReference type="PATRIC" id="fig|679936.5.peg.2400"/>
<dbReference type="SUPFAM" id="SSF51556">
    <property type="entry name" value="Metallo-dependent hydrolases"/>
    <property type="match status" value="1"/>
</dbReference>
<dbReference type="EMBL" id="CP003179">
    <property type="protein sequence ID" value="AEW05784.1"/>
    <property type="molecule type" value="Genomic_DNA"/>
</dbReference>
<evidence type="ECO:0000256" key="1">
    <source>
        <dbReference type="ARBA" id="ARBA00022723"/>
    </source>
</evidence>
<dbReference type="GO" id="GO:0006209">
    <property type="term" value="P:cytosine catabolic process"/>
    <property type="evidence" value="ECO:0007669"/>
    <property type="project" value="TreeGrafter"/>
</dbReference>
<dbReference type="InterPro" id="IPR052349">
    <property type="entry name" value="Metallo-hydrolase_Enzymes"/>
</dbReference>
<dbReference type="PANTHER" id="PTHR32027">
    <property type="entry name" value="CYTOSINE DEAMINASE"/>
    <property type="match status" value="1"/>
</dbReference>
<proteinExistence type="predicted"/>
<dbReference type="InterPro" id="IPR013108">
    <property type="entry name" value="Amidohydro_3"/>
</dbReference>
<keyword evidence="1" id="KW-0479">Metal-binding</keyword>
<organism evidence="4 5">
    <name type="scientific">Sulfobacillus acidophilus (strain ATCC 700253 / DSM 10332 / NAL)</name>
    <dbReference type="NCBI Taxonomy" id="679936"/>
    <lineage>
        <taxon>Bacteria</taxon>
        <taxon>Bacillati</taxon>
        <taxon>Bacillota</taxon>
        <taxon>Clostridia</taxon>
        <taxon>Eubacteriales</taxon>
        <taxon>Clostridiales Family XVII. Incertae Sedis</taxon>
        <taxon>Sulfobacillus</taxon>
    </lineage>
</organism>
<protein>
    <submittedName>
        <fullName evidence="4">Cytosine deaminase</fullName>
        <ecNumber evidence="4">3.5.4.1</ecNumber>
    </submittedName>
</protein>
<gene>
    <name evidence="4" type="ordered locus">Sulac_2316</name>
</gene>
<dbReference type="FunFam" id="3.20.20.140:FF:000019">
    <property type="entry name" value="Cytosine deaminase"/>
    <property type="match status" value="1"/>
</dbReference>
<dbReference type="InterPro" id="IPR011059">
    <property type="entry name" value="Metal-dep_hydrolase_composite"/>
</dbReference>
<dbReference type="GO" id="GO:0004131">
    <property type="term" value="F:cytosine deaminase activity"/>
    <property type="evidence" value="ECO:0007669"/>
    <property type="project" value="UniProtKB-EC"/>
</dbReference>
<dbReference type="STRING" id="679936.Sulac_2316"/>
<dbReference type="HOGENOM" id="CLU_031758_0_1_9"/>
<dbReference type="AlphaFoldDB" id="G8TUR0"/>
<sequence length="424" mass="46958">MGQKSTLIQNARLPNHSEPVDILLSDARIQAIGRGLTADTSIDAAGGLVLPALVDPHIHLDAVLTEGEPEPNRSGTLIEGIERWSQRKERLSVEDVLSRAEEAVWWHVGHGVLKIRSHVDVSDPSLTALKALIQLREKLKPWVTLELVAFPQDSIFGFPHGPELMEEALVMGADVVGGIPHYEWTREDGIRDVELAFHLAQKYHKAIDIHCDETDDDQSRFLETMAKLTWEHHLGSRVTASHTTALGSYNDAYAFKLIRYIAKAGMNIVANPLDNIVLQGRFDTYPKRRGMTRVKELIQAGVTVAAGHDSIMDPWYPLGEGNQLFVASMLAHIGQLTGSTELPWAIDSITQAGARVMGLADYGVHAGAWADVIVLPVPSPADAIRLMPRPRWVISRGRIIAETIPQETRVWLTDEPRTVTYLRP</sequence>
<dbReference type="PANTHER" id="PTHR32027:SF0">
    <property type="entry name" value="CYTOSINE DEAMINASE"/>
    <property type="match status" value="1"/>
</dbReference>
<dbReference type="SUPFAM" id="SSF51338">
    <property type="entry name" value="Composite domain of metallo-dependent hydrolases"/>
    <property type="match status" value="1"/>
</dbReference>